<reference evidence="1" key="1">
    <citation type="submission" date="2022-07" db="EMBL/GenBank/DDBJ databases">
        <authorList>
            <person name="Trinca V."/>
            <person name="Uliana J.V.C."/>
            <person name="Torres T.T."/>
            <person name="Ward R.J."/>
            <person name="Monesi N."/>
        </authorList>
    </citation>
    <scope>NUCLEOTIDE SEQUENCE</scope>
    <source>
        <strain evidence="1">HSMRA1968</strain>
        <tissue evidence="1">Whole embryos</tissue>
    </source>
</reference>
<keyword evidence="2" id="KW-1185">Reference proteome</keyword>
<dbReference type="AlphaFoldDB" id="A0A9Q0RTR2"/>
<feature type="non-terminal residue" evidence="1">
    <location>
        <position position="133"/>
    </location>
</feature>
<dbReference type="Proteomes" id="UP001151699">
    <property type="component" value="Unassembled WGS sequence"/>
</dbReference>
<comment type="caution">
    <text evidence="1">The sequence shown here is derived from an EMBL/GenBank/DDBJ whole genome shotgun (WGS) entry which is preliminary data.</text>
</comment>
<evidence type="ECO:0000313" key="2">
    <source>
        <dbReference type="Proteomes" id="UP001151699"/>
    </source>
</evidence>
<gene>
    <name evidence="1" type="ORF">Bhyg_15897</name>
</gene>
<protein>
    <submittedName>
        <fullName evidence="1">Uncharacterized protein</fullName>
    </submittedName>
</protein>
<dbReference type="EMBL" id="WJQU01006175">
    <property type="protein sequence ID" value="KAJ6600715.1"/>
    <property type="molecule type" value="Genomic_DNA"/>
</dbReference>
<name>A0A9Q0RTR2_9DIPT</name>
<proteinExistence type="predicted"/>
<evidence type="ECO:0000313" key="1">
    <source>
        <dbReference type="EMBL" id="KAJ6600715.1"/>
    </source>
</evidence>
<organism evidence="1 2">
    <name type="scientific">Pseudolycoriella hygida</name>
    <dbReference type="NCBI Taxonomy" id="35572"/>
    <lineage>
        <taxon>Eukaryota</taxon>
        <taxon>Metazoa</taxon>
        <taxon>Ecdysozoa</taxon>
        <taxon>Arthropoda</taxon>
        <taxon>Hexapoda</taxon>
        <taxon>Insecta</taxon>
        <taxon>Pterygota</taxon>
        <taxon>Neoptera</taxon>
        <taxon>Endopterygota</taxon>
        <taxon>Diptera</taxon>
        <taxon>Nematocera</taxon>
        <taxon>Sciaroidea</taxon>
        <taxon>Sciaridae</taxon>
        <taxon>Pseudolycoriella</taxon>
    </lineage>
</organism>
<sequence>MVEVLKDELKDCYEQMCQNNKFNESDPTRRNASNYRIKLHCRDDTSLVVRIIGENETESGNPEYSQPKKANGDLYMVRKVRSANQSIGKSFSWFELLPPTSMNKGYAQVESQISPLFPVLDILKNYLISLAAQ</sequence>
<accession>A0A9Q0RTR2</accession>